<feature type="region of interest" description="Disordered" evidence="11">
    <location>
        <begin position="137"/>
        <end position="167"/>
    </location>
</feature>
<dbReference type="SUPFAM" id="SSF47005">
    <property type="entry name" value="Peripheral subunit-binding domain of 2-oxo acid dehydrogenase complex"/>
    <property type="match status" value="1"/>
</dbReference>
<dbReference type="SUPFAM" id="SSF51230">
    <property type="entry name" value="Single hybrid motif"/>
    <property type="match status" value="1"/>
</dbReference>
<organism evidence="14 15">
    <name type="scientific">Magallana gigas</name>
    <name type="common">Pacific oyster</name>
    <name type="synonym">Crassostrea gigas</name>
    <dbReference type="NCBI Taxonomy" id="29159"/>
    <lineage>
        <taxon>Eukaryota</taxon>
        <taxon>Metazoa</taxon>
        <taxon>Spiralia</taxon>
        <taxon>Lophotrochozoa</taxon>
        <taxon>Mollusca</taxon>
        <taxon>Bivalvia</taxon>
        <taxon>Autobranchia</taxon>
        <taxon>Pteriomorphia</taxon>
        <taxon>Ostreida</taxon>
        <taxon>Ostreoidea</taxon>
        <taxon>Ostreidae</taxon>
        <taxon>Magallana</taxon>
    </lineage>
</organism>
<comment type="cofactor">
    <cofactor evidence="1 10">
        <name>(R)-lipoate</name>
        <dbReference type="ChEBI" id="CHEBI:83088"/>
    </cofactor>
</comment>
<evidence type="ECO:0000256" key="5">
    <source>
        <dbReference type="ARBA" id="ARBA00022823"/>
    </source>
</evidence>
<evidence type="ECO:0000256" key="2">
    <source>
        <dbReference type="ARBA" id="ARBA00004305"/>
    </source>
</evidence>
<dbReference type="Pfam" id="PF00364">
    <property type="entry name" value="Biotin_lipoyl"/>
    <property type="match status" value="1"/>
</dbReference>
<dbReference type="FunFam" id="2.40.50.100:FF:000013">
    <property type="entry name" value="Dihydrolipoamide acetyltransferase component of pyruvate dehydrogenase complex"/>
    <property type="match status" value="1"/>
</dbReference>
<evidence type="ECO:0000256" key="3">
    <source>
        <dbReference type="ARBA" id="ARBA00007317"/>
    </source>
</evidence>
<dbReference type="Gene3D" id="2.40.50.100">
    <property type="match status" value="1"/>
</dbReference>
<keyword evidence="5 10" id="KW-0450">Lipoyl</keyword>
<dbReference type="Proteomes" id="UP000005408">
    <property type="component" value="Unassembled WGS sequence"/>
</dbReference>
<dbReference type="PROSITE" id="PS51826">
    <property type="entry name" value="PSBD"/>
    <property type="match status" value="1"/>
</dbReference>
<comment type="subcellular location">
    <subcellularLocation>
        <location evidence="2">Mitochondrion matrix</location>
    </subcellularLocation>
</comment>
<keyword evidence="4 10" id="KW-0808">Transferase</keyword>
<comment type="catalytic activity">
    <reaction evidence="9">
        <text>N(6)-[(R)-dihydrolipoyl]-L-lysyl-[protein] + 2-methylpropanoyl-CoA = N(6)-[(R)-S(8)-2-methylpropanoyldihydrolipoyl]-L-lysyl-[protein] + CoA</text>
        <dbReference type="Rhea" id="RHEA:18865"/>
        <dbReference type="Rhea" id="RHEA-COMP:10475"/>
        <dbReference type="Rhea" id="RHEA-COMP:10497"/>
        <dbReference type="ChEBI" id="CHEBI:57287"/>
        <dbReference type="ChEBI" id="CHEBI:57338"/>
        <dbReference type="ChEBI" id="CHEBI:83100"/>
        <dbReference type="ChEBI" id="CHEBI:83142"/>
        <dbReference type="EC" id="2.3.1.168"/>
    </reaction>
    <physiologicalReaction direction="left-to-right" evidence="9">
        <dbReference type="Rhea" id="RHEA:18866"/>
    </physiologicalReaction>
</comment>
<dbReference type="PANTHER" id="PTHR43178">
    <property type="entry name" value="DIHYDROLIPOAMIDE ACETYLTRANSFERASE COMPONENT OF PYRUVATE DEHYDROGENASE COMPLEX"/>
    <property type="match status" value="1"/>
</dbReference>
<accession>A0A8W8IKB9</accession>
<feature type="domain" description="Lipoyl-binding" evidence="12">
    <location>
        <begin position="60"/>
        <end position="135"/>
    </location>
</feature>
<sequence>MASSLVSRSLYRKCLQQSRCVIQGRHLRTCVNRKWARPSLERALWNSKWFHSSTVVFGDIEQFNLSDIGEGIREVHIKEWFVNVGDHVNQFDSICEVQSDKASVTITSRYDGYIRRLYYDVDDVALVGKPLVDIELSSGSASSSSESVDSDSTSSSDDEYGVGQKMKSQAVLATPAVRRLAMENKIDLRNVPATGKDGRVLKEDILSFIKDQETPKAPSPADKAAPAAPSAVQKTPPQKPSPLPMPAKREATIPVGKDHTEVIKGIRKAMVKTMTEAAHIPTFGYNDEIDMTRLVELRRDIKGVTESAGVRFSYMPIIVKAVSLALTEFPILNSIVDANCENITYKAAHNIGIAMDTPEGLVVPSVKNVQTLSIYDIAVELNRMQTLGAAGKLTNAELTGGTFSLSNIGVIGGTYARPVILPPEVAIGALGKLQRLPRFDDKGNVVSKEIMCVSWSADHRIIEGATMARFSNLWKSYLENPGLMLLYMR</sequence>
<dbReference type="InterPro" id="IPR003016">
    <property type="entry name" value="2-oxoA_DH_lipoyl-BS"/>
</dbReference>
<dbReference type="PROSITE" id="PS50968">
    <property type="entry name" value="BIOTINYL_LIPOYL"/>
    <property type="match status" value="1"/>
</dbReference>
<dbReference type="OrthoDB" id="202158at2759"/>
<feature type="compositionally biased region" description="Low complexity" evidence="11">
    <location>
        <begin position="215"/>
        <end position="231"/>
    </location>
</feature>
<feature type="region of interest" description="Disordered" evidence="11">
    <location>
        <begin position="212"/>
        <end position="253"/>
    </location>
</feature>
<evidence type="ECO:0000256" key="9">
    <source>
        <dbReference type="ARBA" id="ARBA00051775"/>
    </source>
</evidence>
<dbReference type="EC" id="2.3.1.-" evidence="10"/>
<dbReference type="GO" id="GO:0005759">
    <property type="term" value="C:mitochondrial matrix"/>
    <property type="evidence" value="ECO:0007669"/>
    <property type="project" value="UniProtKB-SubCell"/>
</dbReference>
<dbReference type="SUPFAM" id="SSF52777">
    <property type="entry name" value="CoA-dependent acyltransferases"/>
    <property type="match status" value="1"/>
</dbReference>
<dbReference type="GO" id="GO:0005829">
    <property type="term" value="C:cytosol"/>
    <property type="evidence" value="ECO:0007669"/>
    <property type="project" value="UniProtKB-ARBA"/>
</dbReference>
<keyword evidence="6" id="KW-0809">Transit peptide</keyword>
<reference evidence="14" key="1">
    <citation type="submission" date="2022-08" db="UniProtKB">
        <authorList>
            <consortium name="EnsemblMetazoa"/>
        </authorList>
    </citation>
    <scope>IDENTIFICATION</scope>
    <source>
        <strain evidence="14">05x7-T-G4-1.051#20</strain>
    </source>
</reference>
<dbReference type="InterPro" id="IPR023213">
    <property type="entry name" value="CAT-like_dom_sf"/>
</dbReference>
<dbReference type="EnsemblMetazoa" id="G145.10">
    <property type="protein sequence ID" value="G145.10:cds"/>
    <property type="gene ID" value="G145"/>
</dbReference>
<dbReference type="InterPro" id="IPR011053">
    <property type="entry name" value="Single_hybrid_motif"/>
</dbReference>
<evidence type="ECO:0000256" key="6">
    <source>
        <dbReference type="ARBA" id="ARBA00022946"/>
    </source>
</evidence>
<dbReference type="InterPro" id="IPR050743">
    <property type="entry name" value="2-oxoacid_DH_E2_comp"/>
</dbReference>
<evidence type="ECO:0000259" key="12">
    <source>
        <dbReference type="PROSITE" id="PS50968"/>
    </source>
</evidence>
<keyword evidence="15" id="KW-1185">Reference proteome</keyword>
<dbReference type="OMA" id="MPFCIKA"/>
<dbReference type="FunFam" id="3.30.559.10:FF:000027">
    <property type="entry name" value="Dihydrolipoamide acetyltransferase component of pyruvate dehydrogenase complex"/>
    <property type="match status" value="1"/>
</dbReference>
<dbReference type="CDD" id="cd06849">
    <property type="entry name" value="lipoyl_domain"/>
    <property type="match status" value="1"/>
</dbReference>
<evidence type="ECO:0000313" key="14">
    <source>
        <dbReference type="EnsemblMetazoa" id="G145.10:cds"/>
    </source>
</evidence>
<dbReference type="Pfam" id="PF02817">
    <property type="entry name" value="E3_binding"/>
    <property type="match status" value="1"/>
</dbReference>
<evidence type="ECO:0000256" key="11">
    <source>
        <dbReference type="SAM" id="MobiDB-lite"/>
    </source>
</evidence>
<dbReference type="InterPro" id="IPR036625">
    <property type="entry name" value="E3-bd_dom_sf"/>
</dbReference>
<feature type="compositionally biased region" description="Low complexity" evidence="11">
    <location>
        <begin position="137"/>
        <end position="155"/>
    </location>
</feature>
<keyword evidence="7" id="KW-0496">Mitochondrion</keyword>
<evidence type="ECO:0000256" key="10">
    <source>
        <dbReference type="RuleBase" id="RU003423"/>
    </source>
</evidence>
<proteinExistence type="inferred from homology"/>
<dbReference type="AlphaFoldDB" id="A0A8W8IKB9"/>
<comment type="similarity">
    <text evidence="3 10">Belongs to the 2-oxoacid dehydrogenase family.</text>
</comment>
<feature type="domain" description="Peripheral subunit-binding (PSBD)" evidence="13">
    <location>
        <begin position="172"/>
        <end position="209"/>
    </location>
</feature>
<evidence type="ECO:0000256" key="1">
    <source>
        <dbReference type="ARBA" id="ARBA00001938"/>
    </source>
</evidence>
<dbReference type="Pfam" id="PF00198">
    <property type="entry name" value="2-oxoacid_dh"/>
    <property type="match status" value="1"/>
</dbReference>
<name>A0A8W8IKB9_MAGGI</name>
<dbReference type="Gene3D" id="4.10.320.10">
    <property type="entry name" value="E3-binding domain"/>
    <property type="match status" value="1"/>
</dbReference>
<dbReference type="FunFam" id="4.10.320.10:FF:000002">
    <property type="entry name" value="Dihydrolipoamide acetyltransferase component of pyruvate dehydrogenase complex"/>
    <property type="match status" value="1"/>
</dbReference>
<dbReference type="InterPro" id="IPR000089">
    <property type="entry name" value="Biotin_lipoyl"/>
</dbReference>
<dbReference type="InterPro" id="IPR001078">
    <property type="entry name" value="2-oxoacid_DH_actylTfrase"/>
</dbReference>
<evidence type="ECO:0000256" key="8">
    <source>
        <dbReference type="ARBA" id="ARBA00023315"/>
    </source>
</evidence>
<dbReference type="PANTHER" id="PTHR43178:SF5">
    <property type="entry name" value="LIPOAMIDE ACYLTRANSFERASE COMPONENT OF BRANCHED-CHAIN ALPHA-KETO ACID DEHYDROGENASE COMPLEX, MITOCHONDRIAL"/>
    <property type="match status" value="1"/>
</dbReference>
<evidence type="ECO:0000259" key="13">
    <source>
        <dbReference type="PROSITE" id="PS51826"/>
    </source>
</evidence>
<dbReference type="InterPro" id="IPR004167">
    <property type="entry name" value="PSBD"/>
</dbReference>
<keyword evidence="8 10" id="KW-0012">Acyltransferase</keyword>
<dbReference type="GO" id="GO:0016407">
    <property type="term" value="F:acetyltransferase activity"/>
    <property type="evidence" value="ECO:0007669"/>
    <property type="project" value="TreeGrafter"/>
</dbReference>
<dbReference type="PROSITE" id="PS00189">
    <property type="entry name" value="LIPOYL"/>
    <property type="match status" value="1"/>
</dbReference>
<dbReference type="GO" id="GO:0031405">
    <property type="term" value="F:lipoic acid binding"/>
    <property type="evidence" value="ECO:0007669"/>
    <property type="project" value="TreeGrafter"/>
</dbReference>
<evidence type="ECO:0000256" key="4">
    <source>
        <dbReference type="ARBA" id="ARBA00022679"/>
    </source>
</evidence>
<evidence type="ECO:0000256" key="7">
    <source>
        <dbReference type="ARBA" id="ARBA00023128"/>
    </source>
</evidence>
<protein>
    <recommendedName>
        <fullName evidence="10">Dihydrolipoamide acetyltransferase component of pyruvate dehydrogenase complex</fullName>
        <ecNumber evidence="10">2.3.1.-</ecNumber>
    </recommendedName>
</protein>
<dbReference type="Gene3D" id="3.30.559.10">
    <property type="entry name" value="Chloramphenicol acetyltransferase-like domain"/>
    <property type="match status" value="1"/>
</dbReference>
<evidence type="ECO:0000313" key="15">
    <source>
        <dbReference type="Proteomes" id="UP000005408"/>
    </source>
</evidence>
<dbReference type="GO" id="GO:0043754">
    <property type="term" value="F:dihydrolipoamide branched chain acyltransferase activity"/>
    <property type="evidence" value="ECO:0007669"/>
    <property type="project" value="UniProtKB-EC"/>
</dbReference>